<evidence type="ECO:0000313" key="3">
    <source>
        <dbReference type="Proteomes" id="UP000253209"/>
    </source>
</evidence>
<dbReference type="OrthoDB" id="793640at2"/>
<gene>
    <name evidence="2" type="ORF">DJ568_00680</name>
</gene>
<proteinExistence type="predicted"/>
<name>A0A367GT99_9SPHI</name>
<dbReference type="AlphaFoldDB" id="A0A367GT99"/>
<evidence type="ECO:0000256" key="1">
    <source>
        <dbReference type="SAM" id="SignalP"/>
    </source>
</evidence>
<dbReference type="Proteomes" id="UP000253209">
    <property type="component" value="Unassembled WGS sequence"/>
</dbReference>
<dbReference type="EMBL" id="QGDC01000001">
    <property type="protein sequence ID" value="RCH56408.1"/>
    <property type="molecule type" value="Genomic_DNA"/>
</dbReference>
<sequence length="203" mass="23379">MTKNLTLVTLIFFSVLSASAQKRGFVVTTQVDTIACKIKVSIFGQASYQPENKEKYIPITAKTISYYCRIKDSTKRQAARAVFMPKGKKRVFVDLVQEGDINIYEINRGGYNTPNTSMWYVDKGTDTLKELKTNAVMGKRKQRKEMFAAMLKDKPAIYEKFMADDSFGFEAISDIVYLYNSTPPYKSSAWRKDQSLFLKWLYR</sequence>
<feature type="chain" id="PRO_5017016669" description="DUF4369 domain-containing protein" evidence="1">
    <location>
        <begin position="21"/>
        <end position="203"/>
    </location>
</feature>
<feature type="signal peptide" evidence="1">
    <location>
        <begin position="1"/>
        <end position="20"/>
    </location>
</feature>
<organism evidence="2 3">
    <name type="scientific">Mucilaginibacter hurinus</name>
    <dbReference type="NCBI Taxonomy" id="2201324"/>
    <lineage>
        <taxon>Bacteria</taxon>
        <taxon>Pseudomonadati</taxon>
        <taxon>Bacteroidota</taxon>
        <taxon>Sphingobacteriia</taxon>
        <taxon>Sphingobacteriales</taxon>
        <taxon>Sphingobacteriaceae</taxon>
        <taxon>Mucilaginibacter</taxon>
    </lineage>
</organism>
<evidence type="ECO:0000313" key="2">
    <source>
        <dbReference type="EMBL" id="RCH56408.1"/>
    </source>
</evidence>
<dbReference type="RefSeq" id="WP_114003305.1">
    <property type="nucleotide sequence ID" value="NZ_QGDC01000001.1"/>
</dbReference>
<evidence type="ECO:0008006" key="4">
    <source>
        <dbReference type="Google" id="ProtNLM"/>
    </source>
</evidence>
<comment type="caution">
    <text evidence="2">The sequence shown here is derived from an EMBL/GenBank/DDBJ whole genome shotgun (WGS) entry which is preliminary data.</text>
</comment>
<reference evidence="2 3" key="1">
    <citation type="submission" date="2018-05" db="EMBL/GenBank/DDBJ databases">
        <title>Mucilaginibacter hurinus sp. nov., isolated from briquette warehouse soil.</title>
        <authorList>
            <person name="Choi L."/>
        </authorList>
    </citation>
    <scope>NUCLEOTIDE SEQUENCE [LARGE SCALE GENOMIC DNA]</scope>
    <source>
        <strain evidence="2 3">ZR32</strain>
    </source>
</reference>
<keyword evidence="3" id="KW-1185">Reference proteome</keyword>
<accession>A0A367GT99</accession>
<keyword evidence="1" id="KW-0732">Signal</keyword>
<protein>
    <recommendedName>
        <fullName evidence="4">DUF4369 domain-containing protein</fullName>
    </recommendedName>
</protein>